<sequence>MDLPELQLICQNILELAMCRAFQSLPPSSLTQIFGEDADNPYTCVGLNIVSPLFPGLNLRKEACQHFTRQIESSPDPEIRLWPSYRSREKGKAKKAESAPTKTPKPMMRLEDFRAAILSAVAAKPDLAHLQLPDFHKEIDREDRVVDHIDSAQKKSTRGGRNLETD</sequence>
<proteinExistence type="predicted"/>
<feature type="region of interest" description="Disordered" evidence="1">
    <location>
        <begin position="141"/>
        <end position="166"/>
    </location>
</feature>
<feature type="region of interest" description="Disordered" evidence="1">
    <location>
        <begin position="70"/>
        <end position="106"/>
    </location>
</feature>
<evidence type="ECO:0000256" key="1">
    <source>
        <dbReference type="SAM" id="MobiDB-lite"/>
    </source>
</evidence>
<dbReference type="Proteomes" id="UP000326799">
    <property type="component" value="Unassembled WGS sequence"/>
</dbReference>
<keyword evidence="3" id="KW-1185">Reference proteome</keyword>
<evidence type="ECO:0000313" key="2">
    <source>
        <dbReference type="EMBL" id="KAB8216336.1"/>
    </source>
</evidence>
<dbReference type="EMBL" id="ML733483">
    <property type="protein sequence ID" value="KAB8216336.1"/>
    <property type="molecule type" value="Genomic_DNA"/>
</dbReference>
<evidence type="ECO:0000313" key="3">
    <source>
        <dbReference type="Proteomes" id="UP000326799"/>
    </source>
</evidence>
<feature type="compositionally biased region" description="Basic and acidic residues" evidence="1">
    <location>
        <begin position="141"/>
        <end position="153"/>
    </location>
</feature>
<gene>
    <name evidence="2" type="ORF">BDV33DRAFT_207507</name>
</gene>
<organism evidence="2 3">
    <name type="scientific">Aspergillus novoparasiticus</name>
    <dbReference type="NCBI Taxonomy" id="986946"/>
    <lineage>
        <taxon>Eukaryota</taxon>
        <taxon>Fungi</taxon>
        <taxon>Dikarya</taxon>
        <taxon>Ascomycota</taxon>
        <taxon>Pezizomycotina</taxon>
        <taxon>Eurotiomycetes</taxon>
        <taxon>Eurotiomycetidae</taxon>
        <taxon>Eurotiales</taxon>
        <taxon>Aspergillaceae</taxon>
        <taxon>Aspergillus</taxon>
        <taxon>Aspergillus subgen. Circumdati</taxon>
    </lineage>
</organism>
<feature type="compositionally biased region" description="Basic and acidic residues" evidence="1">
    <location>
        <begin position="86"/>
        <end position="97"/>
    </location>
</feature>
<dbReference type="AlphaFoldDB" id="A0A5N6EFD8"/>
<accession>A0A5N6EFD8</accession>
<protein>
    <submittedName>
        <fullName evidence="2">Uncharacterized protein</fullName>
    </submittedName>
</protein>
<reference evidence="2 3" key="1">
    <citation type="submission" date="2019-04" db="EMBL/GenBank/DDBJ databases">
        <title>Fungal friends and foes A comparative genomics study of 23 Aspergillus species from section Flavi.</title>
        <authorList>
            <consortium name="DOE Joint Genome Institute"/>
            <person name="Kjaerbolling I."/>
            <person name="Vesth T.C."/>
            <person name="Frisvad J.C."/>
            <person name="Nybo J.L."/>
            <person name="Theobald S."/>
            <person name="Kildgaard S."/>
            <person name="Petersen T.I."/>
            <person name="Kuo A."/>
            <person name="Sato A."/>
            <person name="Lyhne E.K."/>
            <person name="Kogle M.E."/>
            <person name="Wiebenga A."/>
            <person name="Kun R.S."/>
            <person name="Lubbers R.J."/>
            <person name="Makela M.R."/>
            <person name="Barry K."/>
            <person name="Chovatia M."/>
            <person name="Clum A."/>
            <person name="Daum C."/>
            <person name="Haridas S."/>
            <person name="He G."/>
            <person name="LaButti K."/>
            <person name="Lipzen A."/>
            <person name="Mondo S."/>
            <person name="Pangilinan J."/>
            <person name="Riley R."/>
            <person name="Salamov A."/>
            <person name="Simmons B.A."/>
            <person name="Magnuson J.K."/>
            <person name="Henrissat B."/>
            <person name="Mortensen U.H."/>
            <person name="Larsen T.O."/>
            <person name="De vries R.P."/>
            <person name="Grigoriev I.V."/>
            <person name="Machida M."/>
            <person name="Baker S.E."/>
            <person name="Andersen M.R."/>
        </authorList>
    </citation>
    <scope>NUCLEOTIDE SEQUENCE [LARGE SCALE GENOMIC DNA]</scope>
    <source>
        <strain evidence="2 3">CBS 126849</strain>
    </source>
</reference>
<name>A0A5N6EFD8_9EURO</name>